<dbReference type="WBParaSite" id="ES5_v2.g14982.t1">
    <property type="protein sequence ID" value="ES5_v2.g14982.t1"/>
    <property type="gene ID" value="ES5_v2.g14982"/>
</dbReference>
<proteinExistence type="predicted"/>
<evidence type="ECO:0000313" key="2">
    <source>
        <dbReference type="WBParaSite" id="ES5_v2.g14982.t1"/>
    </source>
</evidence>
<organism evidence="1 2">
    <name type="scientific">Panagrolaimus sp. ES5</name>
    <dbReference type="NCBI Taxonomy" id="591445"/>
    <lineage>
        <taxon>Eukaryota</taxon>
        <taxon>Metazoa</taxon>
        <taxon>Ecdysozoa</taxon>
        <taxon>Nematoda</taxon>
        <taxon>Chromadorea</taxon>
        <taxon>Rhabditida</taxon>
        <taxon>Tylenchina</taxon>
        <taxon>Panagrolaimomorpha</taxon>
        <taxon>Panagrolaimoidea</taxon>
        <taxon>Panagrolaimidae</taxon>
        <taxon>Panagrolaimus</taxon>
    </lineage>
</organism>
<sequence>MESLYYIQQIEKSDPATMSVEKFMAQLDRALTQEPYVLVSTITAASEFLKQHPFPEVLNRVFNTLAKVFGDKTSIPETKVILFRIVQLTRESKKFIREYHTSDVMLRVIMMVSHNLDPEIRALCLMLLEGLASVVCDDSHAQHLIIEGLGAPTLIEKTAAIAAVKEFVEHSKQFCELVIQKFEDLLFSSEISPAFKINLINILPHFRDGVTLGDRIYSLGKRLLAENLQKEVTIAAYDLLTHVATKGIQVGNHADFLMDTIVEYKNEPIIIQRLFKNLAEISTSTHWENEQIKRLLDFYPLCQQQKSPTTIYYYLKALKVFTSESRYVDEIKGIDNYLVALLSHPNFSVCVGAARIVVNVQDFDISSTTLLNFLPNVIERLADAKPKEQKIFCKILVDYCGNKSTTDEGVKFIVCHLICATKLNSTSFETVLETLNAICAQFPRIYPLAVRFAQTILDDQIEAIQSQTDMDMDQGFFPNFRPHPHLFSLLLAPEFARDLTSIPLENIAQDYGTKADYPIRYDIAVTAFRYGHWRNVALPLLESLQLGKLQSTFALWIKCLTNLAKSQPASFKAKDLSLAQMQMKSAQVIAENLVNVCDKGRFFKFSLAFIDIFNDIIYLLNSFLSMITVNQMLLNSESVYAKRGVAAQCKLYSVRSADALIKLDLLFQRSFDVDSESRAQLFLIRQFLDLIHFSFGFFCLSEPSRMPSPYYVETNSPTNAHLLELISWARSQFSKLYEIEKQNWRIRITETNVFFVKDILFMLFSNSFYLPRSFFHFVYSTKIRLNVKAEGKETSEHGRYLVSGASALHPVMVEGFVETNNPAGIKAVIIHGSIATLAKAGAEQFKPIHQRATELAEDANSFALHFTFNVHQTSKIRFEVSFIDKETKKTWQSNTVEDIIIQIGGS</sequence>
<accession>A0AC34FDB2</accession>
<dbReference type="Proteomes" id="UP000887579">
    <property type="component" value="Unplaced"/>
</dbReference>
<reference evidence="2" key="1">
    <citation type="submission" date="2022-11" db="UniProtKB">
        <authorList>
            <consortium name="WormBaseParasite"/>
        </authorList>
    </citation>
    <scope>IDENTIFICATION</scope>
</reference>
<name>A0AC34FDB2_9BILA</name>
<protein>
    <submittedName>
        <fullName evidence="2">Integrator complex subunit 7</fullName>
    </submittedName>
</protein>
<evidence type="ECO:0000313" key="1">
    <source>
        <dbReference type="Proteomes" id="UP000887579"/>
    </source>
</evidence>